<sequence>MQNEILSILKQIQGDMSEMKEDIRSLKEDVNTLKADVNTLKQDVELIKIQQKEHSQILKALEHSSQVHKAAIDDLTFKVSKLDGKMNSIRNDLNFVEYATANNMYNIAMLKRRKRV</sequence>
<protein>
    <submittedName>
        <fullName evidence="2">Uncharacterized protein</fullName>
    </submittedName>
</protein>
<evidence type="ECO:0000313" key="4">
    <source>
        <dbReference type="Proteomes" id="UP000092605"/>
    </source>
</evidence>
<dbReference type="STRING" id="1121328.JWYL7_1637"/>
<evidence type="ECO:0000256" key="1">
    <source>
        <dbReference type="SAM" id="Coils"/>
    </source>
</evidence>
<dbReference type="Proteomes" id="UP000323392">
    <property type="component" value="Unassembled WGS sequence"/>
</dbReference>
<name>A0A150FSI2_CLOPD</name>
<reference evidence="3 5" key="2">
    <citation type="submission" date="2016-11" db="EMBL/GenBank/DDBJ databases">
        <authorList>
            <person name="Varghese N."/>
            <person name="Submissions S."/>
        </authorList>
    </citation>
    <scope>NUCLEOTIDE SEQUENCE [LARGE SCALE GENOMIC DNA]</scope>
    <source>
        <strain evidence="3 5">DSM 7308</strain>
    </source>
</reference>
<dbReference type="RefSeq" id="WP_066071630.1">
    <property type="nucleotide sequence ID" value="NZ_FRBG01000004.1"/>
</dbReference>
<organism evidence="2 4">
    <name type="scientific">Alkalithermobacter thermoalcaliphilus JW-YL-7 = DSM 7308</name>
    <dbReference type="NCBI Taxonomy" id="1121328"/>
    <lineage>
        <taxon>Bacteria</taxon>
        <taxon>Bacillati</taxon>
        <taxon>Bacillota</taxon>
        <taxon>Clostridia</taxon>
        <taxon>Peptostreptococcales</taxon>
        <taxon>Tepidibacteraceae</taxon>
        <taxon>Alkalithermobacter</taxon>
    </lineage>
</organism>
<dbReference type="AlphaFoldDB" id="A0A150FSI2"/>
<dbReference type="EMBL" id="FRBG01000004">
    <property type="protein sequence ID" value="SHK70590.1"/>
    <property type="molecule type" value="Genomic_DNA"/>
</dbReference>
<evidence type="ECO:0000313" key="2">
    <source>
        <dbReference type="EMBL" id="KXZ40562.1"/>
    </source>
</evidence>
<gene>
    <name evidence="2" type="ORF">JWYL7_1637</name>
    <name evidence="3" type="ORF">SAMN05661008_00740</name>
</gene>
<keyword evidence="1" id="KW-0175">Coiled coil</keyword>
<dbReference type="Proteomes" id="UP000092605">
    <property type="component" value="Unassembled WGS sequence"/>
</dbReference>
<dbReference type="PATRIC" id="fig|1121328.3.peg.1648"/>
<feature type="coiled-coil region" evidence="1">
    <location>
        <begin position="9"/>
        <end position="50"/>
    </location>
</feature>
<dbReference type="Gene3D" id="1.20.5.190">
    <property type="match status" value="1"/>
</dbReference>
<keyword evidence="5" id="KW-1185">Reference proteome</keyword>
<evidence type="ECO:0000313" key="3">
    <source>
        <dbReference type="EMBL" id="SHK70590.1"/>
    </source>
</evidence>
<dbReference type="EMBL" id="LSFY01000001">
    <property type="protein sequence ID" value="KXZ40562.1"/>
    <property type="molecule type" value="Genomic_DNA"/>
</dbReference>
<comment type="caution">
    <text evidence="2">The sequence shown here is derived from an EMBL/GenBank/DDBJ whole genome shotgun (WGS) entry which is preliminary data.</text>
</comment>
<proteinExistence type="predicted"/>
<reference evidence="2 4" key="1">
    <citation type="submission" date="2016-02" db="EMBL/GenBank/DDBJ databases">
        <title>Draft genome sequence for Clostridium paradoxum JW-YL-7.</title>
        <authorList>
            <person name="Utturkar S.M."/>
            <person name="Lancaster A."/>
            <person name="Poole F.L."/>
            <person name="Adams M.W."/>
            <person name="Brown S.D."/>
        </authorList>
    </citation>
    <scope>NUCLEOTIDE SEQUENCE [LARGE SCALE GENOMIC DNA]</scope>
    <source>
        <strain evidence="2 4">JW-YL-7</strain>
    </source>
</reference>
<accession>A0A150FSI2</accession>
<dbReference type="OrthoDB" id="1708171at2"/>
<evidence type="ECO:0000313" key="5">
    <source>
        <dbReference type="Proteomes" id="UP000323392"/>
    </source>
</evidence>